<keyword evidence="4" id="KW-0862">Zinc</keyword>
<dbReference type="AlphaFoldDB" id="A0A914L6D7"/>
<dbReference type="PRINTS" id="PR00047">
    <property type="entry name" value="STROIDFINGER"/>
</dbReference>
<evidence type="ECO:0000259" key="10">
    <source>
        <dbReference type="PROSITE" id="PS51030"/>
    </source>
</evidence>
<keyword evidence="7" id="KW-0804">Transcription</keyword>
<organism evidence="11 12">
    <name type="scientific">Meloidogyne incognita</name>
    <name type="common">Southern root-knot nematode worm</name>
    <name type="synonym">Oxyuris incognita</name>
    <dbReference type="NCBI Taxonomy" id="6306"/>
    <lineage>
        <taxon>Eukaryota</taxon>
        <taxon>Metazoa</taxon>
        <taxon>Ecdysozoa</taxon>
        <taxon>Nematoda</taxon>
        <taxon>Chromadorea</taxon>
        <taxon>Rhabditida</taxon>
        <taxon>Tylenchina</taxon>
        <taxon>Tylenchomorpha</taxon>
        <taxon>Tylenchoidea</taxon>
        <taxon>Meloidogynidae</taxon>
        <taxon>Meloidogyninae</taxon>
        <taxon>Meloidogyne</taxon>
        <taxon>Meloidogyne incognita group</taxon>
    </lineage>
</organism>
<dbReference type="PROSITE" id="PS51030">
    <property type="entry name" value="NUCLEAR_REC_DBD_2"/>
    <property type="match status" value="1"/>
</dbReference>
<keyword evidence="5" id="KW-0805">Transcription regulation</keyword>
<evidence type="ECO:0000256" key="1">
    <source>
        <dbReference type="ARBA" id="ARBA00004123"/>
    </source>
</evidence>
<dbReference type="SUPFAM" id="SSF57716">
    <property type="entry name" value="Glucocorticoid receptor-like (DNA-binding domain)"/>
    <property type="match status" value="1"/>
</dbReference>
<proteinExistence type="predicted"/>
<dbReference type="Proteomes" id="UP000887563">
    <property type="component" value="Unplaced"/>
</dbReference>
<evidence type="ECO:0000256" key="9">
    <source>
        <dbReference type="ARBA" id="ARBA00023242"/>
    </source>
</evidence>
<dbReference type="InterPro" id="IPR001628">
    <property type="entry name" value="Znf_hrmn_rcpt"/>
</dbReference>
<comment type="subcellular location">
    <subcellularLocation>
        <location evidence="1">Nucleus</location>
    </subcellularLocation>
</comment>
<reference evidence="12" key="1">
    <citation type="submission" date="2022-11" db="UniProtKB">
        <authorList>
            <consortium name="WormBaseParasite"/>
        </authorList>
    </citation>
    <scope>IDENTIFICATION</scope>
</reference>
<name>A0A914L6D7_MELIC</name>
<dbReference type="InterPro" id="IPR050200">
    <property type="entry name" value="Nuclear_hormone_rcpt_NR3"/>
</dbReference>
<dbReference type="GO" id="GO:0008270">
    <property type="term" value="F:zinc ion binding"/>
    <property type="evidence" value="ECO:0007669"/>
    <property type="project" value="UniProtKB-KW"/>
</dbReference>
<evidence type="ECO:0000256" key="2">
    <source>
        <dbReference type="ARBA" id="ARBA00022723"/>
    </source>
</evidence>
<keyword evidence="2" id="KW-0479">Metal-binding</keyword>
<keyword evidence="11" id="KW-1185">Reference proteome</keyword>
<keyword evidence="6" id="KW-0238">DNA-binding</keyword>
<accession>A0A914L6D7</accession>
<dbReference type="CDD" id="cd06960">
    <property type="entry name" value="NR_DBD_HNF4A"/>
    <property type="match status" value="1"/>
</dbReference>
<dbReference type="InterPro" id="IPR013088">
    <property type="entry name" value="Znf_NHR/GATA"/>
</dbReference>
<evidence type="ECO:0000256" key="8">
    <source>
        <dbReference type="ARBA" id="ARBA00023170"/>
    </source>
</evidence>
<dbReference type="Pfam" id="PF00105">
    <property type="entry name" value="zf-C4"/>
    <property type="match status" value="1"/>
</dbReference>
<keyword evidence="8" id="KW-0675">Receptor</keyword>
<evidence type="ECO:0000256" key="7">
    <source>
        <dbReference type="ARBA" id="ARBA00023163"/>
    </source>
</evidence>
<dbReference type="Gene3D" id="3.30.50.10">
    <property type="entry name" value="Erythroid Transcription Factor GATA-1, subunit A"/>
    <property type="match status" value="1"/>
</dbReference>
<keyword evidence="3" id="KW-0863">Zinc-finger</keyword>
<evidence type="ECO:0000256" key="5">
    <source>
        <dbReference type="ARBA" id="ARBA00023015"/>
    </source>
</evidence>
<dbReference type="WBParaSite" id="Minc3s00301g09731">
    <property type="protein sequence ID" value="Minc3s00301g09731"/>
    <property type="gene ID" value="Minc3s00301g09731"/>
</dbReference>
<dbReference type="GO" id="GO:0005634">
    <property type="term" value="C:nucleus"/>
    <property type="evidence" value="ECO:0007669"/>
    <property type="project" value="UniProtKB-SubCell"/>
</dbReference>
<evidence type="ECO:0000313" key="12">
    <source>
        <dbReference type="WBParaSite" id="Minc3s00301g09731"/>
    </source>
</evidence>
<evidence type="ECO:0000256" key="4">
    <source>
        <dbReference type="ARBA" id="ARBA00022833"/>
    </source>
</evidence>
<evidence type="ECO:0000313" key="11">
    <source>
        <dbReference type="Proteomes" id="UP000887563"/>
    </source>
</evidence>
<dbReference type="SMART" id="SM00399">
    <property type="entry name" value="ZnF_C4"/>
    <property type="match status" value="1"/>
</dbReference>
<feature type="domain" description="Nuclear receptor" evidence="10">
    <location>
        <begin position="28"/>
        <end position="104"/>
    </location>
</feature>
<sequence length="124" mass="14231">MYSSKNSDVSNNDLTCLPTSSSTYMSNSRVCSVCSGPSNGFYFGVLSCRACASFYRRSFFEQRRFLCRRFNNCDINADGMRNSCRACRLRRCLEAGMNIESSIFESKGRLYTKTIHKTFEILRQ</sequence>
<evidence type="ECO:0000256" key="3">
    <source>
        <dbReference type="ARBA" id="ARBA00022771"/>
    </source>
</evidence>
<dbReference type="GO" id="GO:0003700">
    <property type="term" value="F:DNA-binding transcription factor activity"/>
    <property type="evidence" value="ECO:0007669"/>
    <property type="project" value="InterPro"/>
</dbReference>
<protein>
    <submittedName>
        <fullName evidence="12">Nuclear receptor domain-containing protein</fullName>
    </submittedName>
</protein>
<dbReference type="InterPro" id="IPR049636">
    <property type="entry name" value="HNF4-like_DBD"/>
</dbReference>
<evidence type="ECO:0000256" key="6">
    <source>
        <dbReference type="ARBA" id="ARBA00023125"/>
    </source>
</evidence>
<dbReference type="GO" id="GO:0000978">
    <property type="term" value="F:RNA polymerase II cis-regulatory region sequence-specific DNA binding"/>
    <property type="evidence" value="ECO:0007669"/>
    <property type="project" value="InterPro"/>
</dbReference>
<dbReference type="PANTHER" id="PTHR48092">
    <property type="entry name" value="KNIRPS-RELATED PROTEIN-RELATED"/>
    <property type="match status" value="1"/>
</dbReference>
<keyword evidence="9" id="KW-0539">Nucleus</keyword>